<keyword evidence="1" id="KW-1133">Transmembrane helix</keyword>
<accession>A0A2H0UB41</accession>
<dbReference type="Proteomes" id="UP000231192">
    <property type="component" value="Unassembled WGS sequence"/>
</dbReference>
<proteinExistence type="predicted"/>
<sequence length="86" mass="9914">MKRHIKRTAFIVVGILFLLLGIVGLALPFLQGFLFLMIGLILLSISSTRARTWIESHTRRFPRIHTAFEKLEKWILKIVGPLDSEK</sequence>
<evidence type="ECO:0000313" key="3">
    <source>
        <dbReference type="Proteomes" id="UP000231192"/>
    </source>
</evidence>
<reference evidence="3" key="1">
    <citation type="submission" date="2017-09" db="EMBL/GenBank/DDBJ databases">
        <title>Depth-based differentiation of microbial function through sediment-hosted aquifers and enrichment of novel symbionts in the deep terrestrial subsurface.</title>
        <authorList>
            <person name="Probst A.J."/>
            <person name="Ladd B."/>
            <person name="Jarett J.K."/>
            <person name="Geller-Mcgrath D.E."/>
            <person name="Sieber C.M.K."/>
            <person name="Emerson J.B."/>
            <person name="Anantharaman K."/>
            <person name="Thomas B.C."/>
            <person name="Malmstrom R."/>
            <person name="Stieglmeier M."/>
            <person name="Klingl A."/>
            <person name="Woyke T."/>
            <person name="Ryan C.M."/>
            <person name="Banfield J.F."/>
        </authorList>
    </citation>
    <scope>NUCLEOTIDE SEQUENCE [LARGE SCALE GENOMIC DNA]</scope>
</reference>
<feature type="transmembrane region" description="Helical" evidence="1">
    <location>
        <begin position="33"/>
        <end position="54"/>
    </location>
</feature>
<protein>
    <recommendedName>
        <fullName evidence="4">DUF454 domain-containing protein</fullName>
    </recommendedName>
</protein>
<dbReference type="InterPro" id="IPR007401">
    <property type="entry name" value="DUF454"/>
</dbReference>
<comment type="caution">
    <text evidence="2">The sequence shown here is derived from an EMBL/GenBank/DDBJ whole genome shotgun (WGS) entry which is preliminary data.</text>
</comment>
<gene>
    <name evidence="2" type="ORF">COU18_03095</name>
</gene>
<organism evidence="2 3">
    <name type="scientific">Candidatus Kaiserbacteria bacterium CG10_big_fil_rev_8_21_14_0_10_51_14</name>
    <dbReference type="NCBI Taxonomy" id="1974610"/>
    <lineage>
        <taxon>Bacteria</taxon>
        <taxon>Candidatus Kaiseribacteriota</taxon>
    </lineage>
</organism>
<dbReference type="Pfam" id="PF04304">
    <property type="entry name" value="DUF454"/>
    <property type="match status" value="1"/>
</dbReference>
<evidence type="ECO:0000313" key="2">
    <source>
        <dbReference type="EMBL" id="PIR83643.1"/>
    </source>
</evidence>
<evidence type="ECO:0000256" key="1">
    <source>
        <dbReference type="SAM" id="Phobius"/>
    </source>
</evidence>
<evidence type="ECO:0008006" key="4">
    <source>
        <dbReference type="Google" id="ProtNLM"/>
    </source>
</evidence>
<feature type="transmembrane region" description="Helical" evidence="1">
    <location>
        <begin position="9"/>
        <end position="27"/>
    </location>
</feature>
<dbReference type="EMBL" id="PFBK01000008">
    <property type="protein sequence ID" value="PIR83643.1"/>
    <property type="molecule type" value="Genomic_DNA"/>
</dbReference>
<dbReference type="AlphaFoldDB" id="A0A2H0UB41"/>
<keyword evidence="1" id="KW-0472">Membrane</keyword>
<keyword evidence="1" id="KW-0812">Transmembrane</keyword>
<name>A0A2H0UB41_9BACT</name>